<gene>
    <name evidence="3" type="ORF">Cco03nite_07980</name>
</gene>
<sequence length="237" mass="26075">MTEDELLDRIRARVAVSPAWDGPARVATQAEIAEAEHVIGFPVPPLLRRIYLEVANGGFGPWDSVIGVGESAWTSDALDIVELYQGFSTRPEGHPPGMVPVYDVGCAMWWLVDFSDPAGPMWGWDTSSCCFVHALSPQGLTLFAWLAEAHDGRDARRIEPQWVCRPVPVWPPERPPRRTPPPDPASAGPPVIADPMVKRSVLRVPPAGTPRRPAPGRDPRPRWTLRSPNAASRRDGH</sequence>
<evidence type="ECO:0000256" key="1">
    <source>
        <dbReference type="SAM" id="MobiDB-lite"/>
    </source>
</evidence>
<reference evidence="3 4" key="1">
    <citation type="submission" date="2021-01" db="EMBL/GenBank/DDBJ databases">
        <title>Whole genome shotgun sequence of Catellatospora coxensis NBRC 107359.</title>
        <authorList>
            <person name="Komaki H."/>
            <person name="Tamura T."/>
        </authorList>
    </citation>
    <scope>NUCLEOTIDE SEQUENCE [LARGE SCALE GENOMIC DNA]</scope>
    <source>
        <strain evidence="3 4">NBRC 107359</strain>
    </source>
</reference>
<feature type="compositionally biased region" description="Pro residues" evidence="1">
    <location>
        <begin position="168"/>
        <end position="184"/>
    </location>
</feature>
<feature type="region of interest" description="Disordered" evidence="1">
    <location>
        <begin position="168"/>
        <end position="237"/>
    </location>
</feature>
<proteinExistence type="predicted"/>
<dbReference type="Pfam" id="PF09346">
    <property type="entry name" value="SMI1_KNR4"/>
    <property type="match status" value="1"/>
</dbReference>
<dbReference type="InterPro" id="IPR037883">
    <property type="entry name" value="Knr4/Smi1-like_sf"/>
</dbReference>
<comment type="caution">
    <text evidence="3">The sequence shown here is derived from an EMBL/GenBank/DDBJ whole genome shotgun (WGS) entry which is preliminary data.</text>
</comment>
<dbReference type="Proteomes" id="UP000630887">
    <property type="component" value="Unassembled WGS sequence"/>
</dbReference>
<feature type="domain" description="Knr4/Smi1-like" evidence="2">
    <location>
        <begin position="27"/>
        <end position="120"/>
    </location>
</feature>
<evidence type="ECO:0000313" key="3">
    <source>
        <dbReference type="EMBL" id="GIG04098.1"/>
    </source>
</evidence>
<keyword evidence="4" id="KW-1185">Reference proteome</keyword>
<dbReference type="SUPFAM" id="SSF160631">
    <property type="entry name" value="SMI1/KNR4-like"/>
    <property type="match status" value="1"/>
</dbReference>
<protein>
    <recommendedName>
        <fullName evidence="2">Knr4/Smi1-like domain-containing protein</fullName>
    </recommendedName>
</protein>
<evidence type="ECO:0000259" key="2">
    <source>
        <dbReference type="Pfam" id="PF09346"/>
    </source>
</evidence>
<accession>A0A8J3P4R6</accession>
<name>A0A8J3P4R6_9ACTN</name>
<evidence type="ECO:0000313" key="4">
    <source>
        <dbReference type="Proteomes" id="UP000630887"/>
    </source>
</evidence>
<dbReference type="AlphaFoldDB" id="A0A8J3P4R6"/>
<dbReference type="InterPro" id="IPR018958">
    <property type="entry name" value="Knr4/Smi1-like_dom"/>
</dbReference>
<dbReference type="EMBL" id="BONI01000005">
    <property type="protein sequence ID" value="GIG04098.1"/>
    <property type="molecule type" value="Genomic_DNA"/>
</dbReference>
<organism evidence="3 4">
    <name type="scientific">Catellatospora coxensis</name>
    <dbReference type="NCBI Taxonomy" id="310354"/>
    <lineage>
        <taxon>Bacteria</taxon>
        <taxon>Bacillati</taxon>
        <taxon>Actinomycetota</taxon>
        <taxon>Actinomycetes</taxon>
        <taxon>Micromonosporales</taxon>
        <taxon>Micromonosporaceae</taxon>
        <taxon>Catellatospora</taxon>
    </lineage>
</organism>
<dbReference type="RefSeq" id="WP_203688636.1">
    <property type="nucleotide sequence ID" value="NZ_BAAALC010000011.1"/>
</dbReference>